<organism evidence="4 5">
    <name type="scientific">Amycolatopsis minnesotensis</name>
    <dbReference type="NCBI Taxonomy" id="337894"/>
    <lineage>
        <taxon>Bacteria</taxon>
        <taxon>Bacillati</taxon>
        <taxon>Actinomycetota</taxon>
        <taxon>Actinomycetes</taxon>
        <taxon>Pseudonocardiales</taxon>
        <taxon>Pseudonocardiaceae</taxon>
        <taxon>Amycolatopsis</taxon>
    </lineage>
</organism>
<dbReference type="InterPro" id="IPR000182">
    <property type="entry name" value="GNAT_dom"/>
</dbReference>
<dbReference type="Pfam" id="PF13508">
    <property type="entry name" value="Acetyltransf_7"/>
    <property type="match status" value="1"/>
</dbReference>
<dbReference type="RefSeq" id="WP_344431178.1">
    <property type="nucleotide sequence ID" value="NZ_BAAANN010000057.1"/>
</dbReference>
<dbReference type="InterPro" id="IPR050832">
    <property type="entry name" value="Bact_Acetyltransf"/>
</dbReference>
<dbReference type="PANTHER" id="PTHR43877">
    <property type="entry name" value="AMINOALKYLPHOSPHONATE N-ACETYLTRANSFERASE-RELATED-RELATED"/>
    <property type="match status" value="1"/>
</dbReference>
<dbReference type="SUPFAM" id="SSF55729">
    <property type="entry name" value="Acyl-CoA N-acyltransferases (Nat)"/>
    <property type="match status" value="1"/>
</dbReference>
<dbReference type="CDD" id="cd04301">
    <property type="entry name" value="NAT_SF"/>
    <property type="match status" value="1"/>
</dbReference>
<reference evidence="4 5" key="1">
    <citation type="journal article" date="2019" name="Int. J. Syst. Evol. Microbiol.">
        <title>The Global Catalogue of Microorganisms (GCM) 10K type strain sequencing project: providing services to taxonomists for standard genome sequencing and annotation.</title>
        <authorList>
            <consortium name="The Broad Institute Genomics Platform"/>
            <consortium name="The Broad Institute Genome Sequencing Center for Infectious Disease"/>
            <person name="Wu L."/>
            <person name="Ma J."/>
        </authorList>
    </citation>
    <scope>NUCLEOTIDE SEQUENCE [LARGE SCALE GENOMIC DNA]</scope>
    <source>
        <strain evidence="4 5">JCM 14545</strain>
    </source>
</reference>
<dbReference type="Gene3D" id="3.40.630.30">
    <property type="match status" value="1"/>
</dbReference>
<protein>
    <submittedName>
        <fullName evidence="4">GNAT family N-acetyltransferase</fullName>
    </submittedName>
</protein>
<evidence type="ECO:0000313" key="5">
    <source>
        <dbReference type="Proteomes" id="UP001501116"/>
    </source>
</evidence>
<name>A0ABN2ST17_9PSEU</name>
<evidence type="ECO:0000256" key="2">
    <source>
        <dbReference type="ARBA" id="ARBA00023315"/>
    </source>
</evidence>
<proteinExistence type="predicted"/>
<keyword evidence="2" id="KW-0012">Acyltransferase</keyword>
<sequence>MPHREPIALTVADAGELMTVQRAAIVSELRAHRDLDLPPATETLDEVRAVFDDPVWSVWGIRDEGRLVACVRIRDDGDAVWIARLMVAPDRQGQGFGSALLAAAEAHFPASARRARMSTGSAAEHQLKLYARLGYQETHRIPQSGYEVVYLEKVLDD</sequence>
<comment type="caution">
    <text evidence="4">The sequence shown here is derived from an EMBL/GenBank/DDBJ whole genome shotgun (WGS) entry which is preliminary data.</text>
</comment>
<dbReference type="EMBL" id="BAAANN010000057">
    <property type="protein sequence ID" value="GAA1991017.1"/>
    <property type="molecule type" value="Genomic_DNA"/>
</dbReference>
<dbReference type="InterPro" id="IPR016181">
    <property type="entry name" value="Acyl_CoA_acyltransferase"/>
</dbReference>
<accession>A0ABN2ST17</accession>
<keyword evidence="5" id="KW-1185">Reference proteome</keyword>
<dbReference type="PROSITE" id="PS51186">
    <property type="entry name" value="GNAT"/>
    <property type="match status" value="1"/>
</dbReference>
<gene>
    <name evidence="4" type="ORF">GCM10009754_81890</name>
</gene>
<keyword evidence="1" id="KW-0808">Transferase</keyword>
<dbReference type="Proteomes" id="UP001501116">
    <property type="component" value="Unassembled WGS sequence"/>
</dbReference>
<evidence type="ECO:0000313" key="4">
    <source>
        <dbReference type="EMBL" id="GAA1991017.1"/>
    </source>
</evidence>
<evidence type="ECO:0000259" key="3">
    <source>
        <dbReference type="PROSITE" id="PS51186"/>
    </source>
</evidence>
<evidence type="ECO:0000256" key="1">
    <source>
        <dbReference type="ARBA" id="ARBA00022679"/>
    </source>
</evidence>
<feature type="domain" description="N-acetyltransferase" evidence="3">
    <location>
        <begin position="18"/>
        <end position="156"/>
    </location>
</feature>